<evidence type="ECO:0000256" key="6">
    <source>
        <dbReference type="ARBA" id="ARBA00023102"/>
    </source>
</evidence>
<evidence type="ECO:0000256" key="2">
    <source>
        <dbReference type="ARBA" id="ARBA00009152"/>
    </source>
</evidence>
<dbReference type="GO" id="GO:0005737">
    <property type="term" value="C:cytoplasm"/>
    <property type="evidence" value="ECO:0007669"/>
    <property type="project" value="TreeGrafter"/>
</dbReference>
<dbReference type="GO" id="GO:0000105">
    <property type="term" value="P:L-histidine biosynthetic process"/>
    <property type="evidence" value="ECO:0007669"/>
    <property type="project" value="UniProtKB-UniRule"/>
</dbReference>
<protein>
    <recommendedName>
        <fullName evidence="3 8">Histidinol-phosphatase</fullName>
        <shortName evidence="8">HolPase</shortName>
        <ecNumber evidence="3 8">3.1.3.15</ecNumber>
    </recommendedName>
</protein>
<evidence type="ECO:0000256" key="5">
    <source>
        <dbReference type="ARBA" id="ARBA00022801"/>
    </source>
</evidence>
<dbReference type="InterPro" id="IPR010140">
    <property type="entry name" value="Histidinol_P_phosphatase_HisJ"/>
</dbReference>
<comment type="similarity">
    <text evidence="2 8">Belongs to the PHP hydrolase family. HisK subfamily.</text>
</comment>
<dbReference type="OrthoDB" id="9775255at2"/>
<keyword evidence="4 8" id="KW-0028">Amino-acid biosynthesis</keyword>
<keyword evidence="5 8" id="KW-0378">Hydrolase</keyword>
<dbReference type="InterPro" id="IPR016195">
    <property type="entry name" value="Pol/histidinol_Pase-like"/>
</dbReference>
<dbReference type="SUPFAM" id="SSF89550">
    <property type="entry name" value="PHP domain-like"/>
    <property type="match status" value="1"/>
</dbReference>
<dbReference type="PANTHER" id="PTHR21039">
    <property type="entry name" value="HISTIDINOL PHOSPHATASE-RELATED"/>
    <property type="match status" value="1"/>
</dbReference>
<reference evidence="10 11" key="1">
    <citation type="submission" date="2018-03" db="EMBL/GenBank/DDBJ databases">
        <title>Genomic Encyclopedia of Archaeal and Bacterial Type Strains, Phase II (KMG-II): from individual species to whole genera.</title>
        <authorList>
            <person name="Goeker M."/>
        </authorList>
    </citation>
    <scope>NUCLEOTIDE SEQUENCE [LARGE SCALE GENOMIC DNA]</scope>
    <source>
        <strain evidence="10 11">DSM 13175</strain>
    </source>
</reference>
<evidence type="ECO:0000259" key="9">
    <source>
        <dbReference type="Pfam" id="PF02811"/>
    </source>
</evidence>
<evidence type="ECO:0000256" key="8">
    <source>
        <dbReference type="RuleBase" id="RU366003"/>
    </source>
</evidence>
<organism evidence="10 11">
    <name type="scientific">Alkalibacterium olivapovliticus</name>
    <dbReference type="NCBI Taxonomy" id="99907"/>
    <lineage>
        <taxon>Bacteria</taxon>
        <taxon>Bacillati</taxon>
        <taxon>Bacillota</taxon>
        <taxon>Bacilli</taxon>
        <taxon>Lactobacillales</taxon>
        <taxon>Carnobacteriaceae</taxon>
        <taxon>Alkalibacterium</taxon>
    </lineage>
</organism>
<dbReference type="EMBL" id="PVTO01000008">
    <property type="protein sequence ID" value="PRY82814.1"/>
    <property type="molecule type" value="Genomic_DNA"/>
</dbReference>
<dbReference type="CDD" id="cd12110">
    <property type="entry name" value="PHP_HisPPase_Hisj_like"/>
    <property type="match status" value="1"/>
</dbReference>
<dbReference type="InterPro" id="IPR004013">
    <property type="entry name" value="PHP_dom"/>
</dbReference>
<dbReference type="GO" id="GO:0004401">
    <property type="term" value="F:histidinol-phosphatase activity"/>
    <property type="evidence" value="ECO:0007669"/>
    <property type="project" value="UniProtKB-UniRule"/>
</dbReference>
<dbReference type="UniPathway" id="UPA00031">
    <property type="reaction ID" value="UER00013"/>
</dbReference>
<keyword evidence="6 8" id="KW-0368">Histidine biosynthesis</keyword>
<evidence type="ECO:0000313" key="10">
    <source>
        <dbReference type="EMBL" id="PRY82814.1"/>
    </source>
</evidence>
<name>A0A2T0W8E8_9LACT</name>
<dbReference type="EC" id="3.1.3.15" evidence="3 8"/>
<dbReference type="PANTHER" id="PTHR21039:SF0">
    <property type="entry name" value="HISTIDINOL-PHOSPHATASE"/>
    <property type="match status" value="1"/>
</dbReference>
<dbReference type="Pfam" id="PF02811">
    <property type="entry name" value="PHP"/>
    <property type="match status" value="1"/>
</dbReference>
<evidence type="ECO:0000256" key="7">
    <source>
        <dbReference type="ARBA" id="ARBA00049158"/>
    </source>
</evidence>
<comment type="catalytic activity">
    <reaction evidence="7 8">
        <text>L-histidinol phosphate + H2O = L-histidinol + phosphate</text>
        <dbReference type="Rhea" id="RHEA:14465"/>
        <dbReference type="ChEBI" id="CHEBI:15377"/>
        <dbReference type="ChEBI" id="CHEBI:43474"/>
        <dbReference type="ChEBI" id="CHEBI:57699"/>
        <dbReference type="ChEBI" id="CHEBI:57980"/>
        <dbReference type="EC" id="3.1.3.15"/>
    </reaction>
</comment>
<proteinExistence type="inferred from homology"/>
<sequence length="261" mass="30588">MHSDNHIHTHYCPHGSDYNMENYVKSAISKGLKRMTFTEHAPLVIKDTTPEKNSAMTVEDIDLYRQEGRMLKERYQEQIEINLGFEVDYIEGMEAETQRLLEKYPDMIPYSILSVHFIKLPDNEYFCIDYDKDYFLTKLNEVGFETIAAIYEKTLHLALSNPYGEYTPKTIGHITLINKFEQAHLLENQIDWIRLLKKIKQEGYSMDYNFAGLDKPYYKKTYPQAELVKKALEMTIPLSYGSDAHHPDDVGRYFERSVENG</sequence>
<dbReference type="AlphaFoldDB" id="A0A2T0W8E8"/>
<dbReference type="Gene3D" id="3.20.20.140">
    <property type="entry name" value="Metal-dependent hydrolases"/>
    <property type="match status" value="1"/>
</dbReference>
<dbReference type="NCBIfam" id="TIGR01856">
    <property type="entry name" value="hisJ_fam"/>
    <property type="match status" value="1"/>
</dbReference>
<evidence type="ECO:0000256" key="4">
    <source>
        <dbReference type="ARBA" id="ARBA00022605"/>
    </source>
</evidence>
<comment type="pathway">
    <text evidence="1 8">Amino-acid biosynthesis; L-histidine biosynthesis; L-histidine from 5-phospho-alpha-D-ribose 1-diphosphate: step 8/9.</text>
</comment>
<feature type="domain" description="PHP" evidence="9">
    <location>
        <begin position="4"/>
        <end position="208"/>
    </location>
</feature>
<gene>
    <name evidence="10" type="ORF">CLV38_10822</name>
</gene>
<evidence type="ECO:0000256" key="3">
    <source>
        <dbReference type="ARBA" id="ARBA00013085"/>
    </source>
</evidence>
<accession>A0A2T0W8E8</accession>
<evidence type="ECO:0000256" key="1">
    <source>
        <dbReference type="ARBA" id="ARBA00004970"/>
    </source>
</evidence>
<evidence type="ECO:0000313" key="11">
    <source>
        <dbReference type="Proteomes" id="UP000238205"/>
    </source>
</evidence>
<keyword evidence="11" id="KW-1185">Reference proteome</keyword>
<dbReference type="RefSeq" id="WP_106192486.1">
    <property type="nucleotide sequence ID" value="NZ_PVTO01000008.1"/>
</dbReference>
<dbReference type="NCBIfam" id="NF005996">
    <property type="entry name" value="PRK08123.1"/>
    <property type="match status" value="1"/>
</dbReference>
<comment type="caution">
    <text evidence="10">The sequence shown here is derived from an EMBL/GenBank/DDBJ whole genome shotgun (WGS) entry which is preliminary data.</text>
</comment>
<dbReference type="Proteomes" id="UP000238205">
    <property type="component" value="Unassembled WGS sequence"/>
</dbReference>